<gene>
    <name evidence="1" type="ORF">PENARI_c007G04204</name>
</gene>
<dbReference type="GeneID" id="34575606"/>
<evidence type="ECO:0000313" key="1">
    <source>
        <dbReference type="EMBL" id="OGE53478.1"/>
    </source>
</evidence>
<evidence type="ECO:0000313" key="2">
    <source>
        <dbReference type="Proteomes" id="UP000177622"/>
    </source>
</evidence>
<reference evidence="1 2" key="1">
    <citation type="journal article" date="2016" name="Sci. Rep.">
        <title>Penicillium arizonense, a new, genome sequenced fungal species, reveals a high chemical diversity in secreted metabolites.</title>
        <authorList>
            <person name="Grijseels S."/>
            <person name="Nielsen J.C."/>
            <person name="Randelovic M."/>
            <person name="Nielsen J."/>
            <person name="Nielsen K.F."/>
            <person name="Workman M."/>
            <person name="Frisvad J.C."/>
        </authorList>
    </citation>
    <scope>NUCLEOTIDE SEQUENCE [LARGE SCALE GENOMIC DNA]</scope>
    <source>
        <strain evidence="1 2">CBS 141311</strain>
    </source>
</reference>
<dbReference type="Proteomes" id="UP000177622">
    <property type="component" value="Unassembled WGS sequence"/>
</dbReference>
<protein>
    <submittedName>
        <fullName evidence="1">Uncharacterized protein</fullName>
    </submittedName>
</protein>
<keyword evidence="2" id="KW-1185">Reference proteome</keyword>
<sequence>MSVSGQDGRDPTELHNKYNYHAHATRIIVLTTAITSKWSSPGNLNQETTMARTNLRMVFTIRG</sequence>
<dbReference type="RefSeq" id="XP_022488916.1">
    <property type="nucleotide sequence ID" value="XM_022630872.1"/>
</dbReference>
<comment type="caution">
    <text evidence="1">The sequence shown here is derived from an EMBL/GenBank/DDBJ whole genome shotgun (WGS) entry which is preliminary data.</text>
</comment>
<dbReference type="EMBL" id="LXJU01000007">
    <property type="protein sequence ID" value="OGE53478.1"/>
    <property type="molecule type" value="Genomic_DNA"/>
</dbReference>
<organism evidence="1 2">
    <name type="scientific">Penicillium arizonense</name>
    <dbReference type="NCBI Taxonomy" id="1835702"/>
    <lineage>
        <taxon>Eukaryota</taxon>
        <taxon>Fungi</taxon>
        <taxon>Dikarya</taxon>
        <taxon>Ascomycota</taxon>
        <taxon>Pezizomycotina</taxon>
        <taxon>Eurotiomycetes</taxon>
        <taxon>Eurotiomycetidae</taxon>
        <taxon>Eurotiales</taxon>
        <taxon>Aspergillaceae</taxon>
        <taxon>Penicillium</taxon>
    </lineage>
</organism>
<proteinExistence type="predicted"/>
<name>A0A1F5LJU5_PENAI</name>
<dbReference type="AlphaFoldDB" id="A0A1F5LJU5"/>
<accession>A0A1F5LJU5</accession>